<dbReference type="Proteomes" id="UP000596857">
    <property type="component" value="Unassembled WGS sequence"/>
</dbReference>
<dbReference type="RefSeq" id="WP_171719028.1">
    <property type="nucleotide sequence ID" value="NZ_WHOB01000066.1"/>
</dbReference>
<keyword evidence="2" id="KW-0328">Glycosyltransferase</keyword>
<keyword evidence="3" id="KW-0808">Transferase</keyword>
<dbReference type="Gene3D" id="3.90.550.10">
    <property type="entry name" value="Spore Coat Polysaccharide Biosynthesis Protein SpsA, Chain A"/>
    <property type="match status" value="1"/>
</dbReference>
<comment type="similarity">
    <text evidence="1">Belongs to the glycosyltransferase 25 family.</text>
</comment>
<name>A0ABX1YLZ7_9BACL</name>
<proteinExistence type="inferred from homology"/>
<dbReference type="EMBL" id="WHOB01000066">
    <property type="protein sequence ID" value="NOU81554.1"/>
    <property type="molecule type" value="Genomic_DNA"/>
</dbReference>
<evidence type="ECO:0000256" key="3">
    <source>
        <dbReference type="ARBA" id="ARBA00022679"/>
    </source>
</evidence>
<evidence type="ECO:0000256" key="1">
    <source>
        <dbReference type="ARBA" id="ARBA00006721"/>
    </source>
</evidence>
<dbReference type="SUPFAM" id="SSF53448">
    <property type="entry name" value="Nucleotide-diphospho-sugar transferases"/>
    <property type="match status" value="1"/>
</dbReference>
<keyword evidence="5" id="KW-1185">Reference proteome</keyword>
<dbReference type="InterPro" id="IPR050757">
    <property type="entry name" value="Collagen_mod_GT25"/>
</dbReference>
<reference evidence="4 5" key="1">
    <citation type="submission" date="2019-10" db="EMBL/GenBank/DDBJ databases">
        <title>Description of Paenibacillus terricola sp. nov.</title>
        <authorList>
            <person name="Carlier A."/>
            <person name="Qi S."/>
        </authorList>
    </citation>
    <scope>NUCLEOTIDE SEQUENCE [LARGE SCALE GENOMIC DNA]</scope>
    <source>
        <strain evidence="4 5">LMG 31459</strain>
    </source>
</reference>
<evidence type="ECO:0008006" key="6">
    <source>
        <dbReference type="Google" id="ProtNLM"/>
    </source>
</evidence>
<dbReference type="PANTHER" id="PTHR10730:SF53">
    <property type="entry name" value="GLYCOSYLTRANSFERASE 25 FAMILY MEMBER"/>
    <property type="match status" value="1"/>
</dbReference>
<protein>
    <recommendedName>
        <fullName evidence="6">Glycosyltransferase 2-like domain-containing protein</fullName>
    </recommendedName>
</protein>
<accession>A0ABX1YLZ7</accession>
<organism evidence="4 5">
    <name type="scientific">Paenibacillus phytohabitans</name>
    <dbReference type="NCBI Taxonomy" id="2654978"/>
    <lineage>
        <taxon>Bacteria</taxon>
        <taxon>Bacillati</taxon>
        <taxon>Bacillota</taxon>
        <taxon>Bacilli</taxon>
        <taxon>Bacillales</taxon>
        <taxon>Paenibacillaceae</taxon>
        <taxon>Paenibacillus</taxon>
    </lineage>
</organism>
<evidence type="ECO:0000313" key="5">
    <source>
        <dbReference type="Proteomes" id="UP000596857"/>
    </source>
</evidence>
<comment type="caution">
    <text evidence="4">The sequence shown here is derived from an EMBL/GenBank/DDBJ whole genome shotgun (WGS) entry which is preliminary data.</text>
</comment>
<sequence>MEQDLVTIAILAKDKAHVLPLYLQLIEKQTYPASRINLYIRTNNNNDRTKEILEEWVEREGGRYHEVHFDASDVEEPVQDYTPHDWNDLRLRVMGRVRQESIEWAKSRDSHYFVPDCDNFIIPETLERLLTTHLPVVGPLLRVAESPLSYYSNFHHETDDYGYFKSSGLYMEYLFQHVKGLVEVNVIHCTYLMRREILDHVQYEDGSGRHEYVIVSDGLRKAGIPQYLDTRKKYGMLTFCDTEEQFLPLDLTGDNFEQRNGG</sequence>
<dbReference type="InterPro" id="IPR029044">
    <property type="entry name" value="Nucleotide-diphossugar_trans"/>
</dbReference>
<evidence type="ECO:0000313" key="4">
    <source>
        <dbReference type="EMBL" id="NOU81554.1"/>
    </source>
</evidence>
<dbReference type="PANTHER" id="PTHR10730">
    <property type="entry name" value="PROCOLLAGEN-LYSINE,2-OXOGLUTARATE 5-DIOXYGENASE/GLYCOSYLTRANSFERASE 25 FAMILY MEMBER"/>
    <property type="match status" value="1"/>
</dbReference>
<evidence type="ECO:0000256" key="2">
    <source>
        <dbReference type="ARBA" id="ARBA00022676"/>
    </source>
</evidence>
<gene>
    <name evidence="4" type="ORF">GC101_22080</name>
</gene>